<keyword evidence="2" id="KW-0949">S-adenosyl-L-methionine</keyword>
<dbReference type="InterPro" id="IPR051198">
    <property type="entry name" value="BchE-like"/>
</dbReference>
<keyword evidence="3" id="KW-0479">Metal-binding</keyword>
<dbReference type="InterPro" id="IPR006638">
    <property type="entry name" value="Elp3/MiaA/NifB-like_rSAM"/>
</dbReference>
<dbReference type="PANTHER" id="PTHR43409:SF16">
    <property type="entry name" value="SLR0320 PROTEIN"/>
    <property type="match status" value="1"/>
</dbReference>
<dbReference type="GO" id="GO:0005829">
    <property type="term" value="C:cytosol"/>
    <property type="evidence" value="ECO:0007669"/>
    <property type="project" value="TreeGrafter"/>
</dbReference>
<sequence length="670" mass="76715">MGQTDLLLLNASNLPQLPIYPYAFVQVSAIARRFGLSVRRLDLLQVRREFWRPMLRELIQRHRPRMVGIHLRQQDTVLHFDYHNPQMGVMAGRYFPVQDTRALIEVLREVGDMPITMGGFGFTSHAHLLLDYLGADFGVQGDPDGFFARFEDVVARRDLESVPGLAYRRDGTYQFNPRGFYPPAAEREYTDEIVDELISFYGHAQLYGSNPPTVAVEAMRGCPFSCGFCLEPHVKGRRIAYRDIETIVSELEFLLSRNLRRFWFVASELNIQGSEFILKLAERVIRLNETHPGSPIEWSGFTLPRFNESDLRLLQRAGYAGALNDILSLDDENLHRMRVPYRSGQAITYLKAMAKMAEEESQAQATSPHGVEGLRQRLAGYFTLFLGNSHADERTIRRSLQQVDEHGLREKYRGAFVMAATRVYDIEGKYICATSEEEAKSIISYDERGERPFNLLWPSFYYPRFLMQRLGSTAEILKFFSFVGDTFLSLAHRMRKDWNWFLSRNTSVEQLREWLAGASSVPLGAHEAPPHVLEKAAHVLGEPRTPALVSMMAPEPEQKPLWNEVARVLLEHLFRVHGKSVAAVTTHLGIQADERGIPRLSEYRLMERLYQRYDSVEQLIEEAGSCLDVTGDSLAMLYLQWLLYANNVTIRPEYRELLFEPPVEPASAVG</sequence>
<organism evidence="7">
    <name type="scientific">Cystobacter sp. SBCb004</name>
    <dbReference type="NCBI Taxonomy" id="764904"/>
    <lineage>
        <taxon>Bacteria</taxon>
        <taxon>Pseudomonadati</taxon>
        <taxon>Myxococcota</taxon>
        <taxon>Myxococcia</taxon>
        <taxon>Myxococcales</taxon>
        <taxon>Cystobacterineae</taxon>
        <taxon>Archangiaceae</taxon>
        <taxon>Cystobacter</taxon>
    </lineage>
</organism>
<dbReference type="AlphaFoldDB" id="A0A4D6P494"/>
<evidence type="ECO:0000256" key="3">
    <source>
        <dbReference type="ARBA" id="ARBA00022723"/>
    </source>
</evidence>
<feature type="domain" description="Radical SAM core" evidence="6">
    <location>
        <begin position="208"/>
        <end position="427"/>
    </location>
</feature>
<dbReference type="EMBL" id="MK047651">
    <property type="protein sequence ID" value="QCE43601.1"/>
    <property type="molecule type" value="Genomic_DNA"/>
</dbReference>
<name>A0A4D6P494_9BACT</name>
<accession>A0A4D6P494</accession>
<dbReference type="PANTHER" id="PTHR43409">
    <property type="entry name" value="ANAEROBIC MAGNESIUM-PROTOPORPHYRIN IX MONOMETHYL ESTER CYCLASE-RELATED"/>
    <property type="match status" value="1"/>
</dbReference>
<dbReference type="Gene3D" id="3.80.30.20">
    <property type="entry name" value="tm_1862 like domain"/>
    <property type="match status" value="1"/>
</dbReference>
<dbReference type="SFLD" id="SFLDS00029">
    <property type="entry name" value="Radical_SAM"/>
    <property type="match status" value="1"/>
</dbReference>
<dbReference type="InterPro" id="IPR007197">
    <property type="entry name" value="rSAM"/>
</dbReference>
<dbReference type="SUPFAM" id="SSF102114">
    <property type="entry name" value="Radical SAM enzymes"/>
    <property type="match status" value="1"/>
</dbReference>
<dbReference type="InterPro" id="IPR058240">
    <property type="entry name" value="rSAM_sf"/>
</dbReference>
<keyword evidence="4" id="KW-0408">Iron</keyword>
<protein>
    <submittedName>
        <fullName evidence="7">Radical SAM-dependent methyltransferase</fullName>
    </submittedName>
</protein>
<dbReference type="SFLD" id="SFLDG01082">
    <property type="entry name" value="B12-binding_domain_containing"/>
    <property type="match status" value="1"/>
</dbReference>
<evidence type="ECO:0000256" key="5">
    <source>
        <dbReference type="ARBA" id="ARBA00023014"/>
    </source>
</evidence>
<dbReference type="InterPro" id="IPR023404">
    <property type="entry name" value="rSAM_horseshoe"/>
</dbReference>
<proteinExistence type="predicted"/>
<evidence type="ECO:0000256" key="1">
    <source>
        <dbReference type="ARBA" id="ARBA00001966"/>
    </source>
</evidence>
<dbReference type="GO" id="GO:0008168">
    <property type="term" value="F:methyltransferase activity"/>
    <property type="evidence" value="ECO:0007669"/>
    <property type="project" value="UniProtKB-KW"/>
</dbReference>
<evidence type="ECO:0000313" key="7">
    <source>
        <dbReference type="EMBL" id="QCE43601.1"/>
    </source>
</evidence>
<evidence type="ECO:0000259" key="6">
    <source>
        <dbReference type="PROSITE" id="PS51918"/>
    </source>
</evidence>
<dbReference type="PROSITE" id="PS51918">
    <property type="entry name" value="RADICAL_SAM"/>
    <property type="match status" value="1"/>
</dbReference>
<dbReference type="GO" id="GO:0046872">
    <property type="term" value="F:metal ion binding"/>
    <property type="evidence" value="ECO:0007669"/>
    <property type="project" value="UniProtKB-KW"/>
</dbReference>
<dbReference type="GO" id="GO:0032259">
    <property type="term" value="P:methylation"/>
    <property type="evidence" value="ECO:0007669"/>
    <property type="project" value="UniProtKB-KW"/>
</dbReference>
<keyword evidence="7" id="KW-0808">Transferase</keyword>
<reference evidence="7" key="1">
    <citation type="journal article" date="2019" name="ACS Synth. Biol.">
        <title>Biosynthesis and Heterologous Production of Argyrins.</title>
        <authorList>
            <person name="Pogorevc D."/>
            <person name="Tang Y."/>
            <person name="Hoffmann M.G."/>
            <person name="Zipf G."/>
            <person name="Bernauer H.S."/>
            <person name="Popoff A."/>
            <person name="Steinmetz H."/>
            <person name="Wenzel S.C."/>
        </authorList>
    </citation>
    <scope>NUCLEOTIDE SEQUENCE</scope>
    <source>
        <strain evidence="7">SBCb004</strain>
    </source>
</reference>
<dbReference type="SMART" id="SM00729">
    <property type="entry name" value="Elp3"/>
    <property type="match status" value="1"/>
</dbReference>
<evidence type="ECO:0000256" key="4">
    <source>
        <dbReference type="ARBA" id="ARBA00023004"/>
    </source>
</evidence>
<dbReference type="GO" id="GO:0051536">
    <property type="term" value="F:iron-sulfur cluster binding"/>
    <property type="evidence" value="ECO:0007669"/>
    <property type="project" value="UniProtKB-KW"/>
</dbReference>
<keyword evidence="5" id="KW-0411">Iron-sulfur</keyword>
<evidence type="ECO:0000256" key="2">
    <source>
        <dbReference type="ARBA" id="ARBA00022691"/>
    </source>
</evidence>
<gene>
    <name evidence="7" type="primary">arg1</name>
</gene>
<keyword evidence="7" id="KW-0489">Methyltransferase</keyword>
<comment type="cofactor">
    <cofactor evidence="1">
        <name>[4Fe-4S] cluster</name>
        <dbReference type="ChEBI" id="CHEBI:49883"/>
    </cofactor>
</comment>